<keyword evidence="1" id="KW-1133">Transmembrane helix</keyword>
<comment type="caution">
    <text evidence="3">The sequence shown here is derived from an EMBL/GenBank/DDBJ whole genome shotgun (WGS) entry which is preliminary data.</text>
</comment>
<dbReference type="EMBL" id="VSDO01000006">
    <property type="protein sequence ID" value="TYA10113.1"/>
    <property type="molecule type" value="Genomic_DNA"/>
</dbReference>
<name>A0A5D0CJ67_9BACL</name>
<evidence type="ECO:0000259" key="2">
    <source>
        <dbReference type="Pfam" id="PF04892"/>
    </source>
</evidence>
<dbReference type="Proteomes" id="UP000325218">
    <property type="component" value="Unassembled WGS sequence"/>
</dbReference>
<evidence type="ECO:0000256" key="1">
    <source>
        <dbReference type="SAM" id="Phobius"/>
    </source>
</evidence>
<dbReference type="Pfam" id="PF04892">
    <property type="entry name" value="VanZ"/>
    <property type="match status" value="1"/>
</dbReference>
<evidence type="ECO:0000313" key="4">
    <source>
        <dbReference type="Proteomes" id="UP000325218"/>
    </source>
</evidence>
<dbReference type="InterPro" id="IPR006976">
    <property type="entry name" value="VanZ-like"/>
</dbReference>
<dbReference type="OrthoDB" id="4822551at2"/>
<protein>
    <submittedName>
        <fullName evidence="3">VanZ family protein</fullName>
    </submittedName>
</protein>
<keyword evidence="1" id="KW-0472">Membrane</keyword>
<feature type="domain" description="VanZ-like" evidence="2">
    <location>
        <begin position="15"/>
        <end position="136"/>
    </location>
</feature>
<sequence>MILLKQRKAILAATLLYTCFVLYCMFFAFDRASSEATSYTFIFLPENFLKLPNPSDLLHPTLMDLVSIGNTAAFIPFGILVPLLYPIRFVRFLAGFILSILVIETIQAFTLLGSFDINDVLQNSSGAAIGFGAYALGRRATGMWRKIAVTGLSTVILLIGVWGIGSAIDSVLTKQEGPFVALSELDDSLGHAAKNTKPYHFKIGGQEITPQFNVYSAEGEEAKTYTYKLKNKELYFSMQYGIPDQGNFKGSISVVVDGQQILSNSADIQGHAPNRFEWFFEQADELKITVEGNEKVWDIGYKEMKYFWE</sequence>
<keyword evidence="4" id="KW-1185">Reference proteome</keyword>
<feature type="transmembrane region" description="Helical" evidence="1">
    <location>
        <begin position="149"/>
        <end position="168"/>
    </location>
</feature>
<dbReference type="AlphaFoldDB" id="A0A5D0CJ67"/>
<organism evidence="3 4">
    <name type="scientific">Paenibacillus faecis</name>
    <dbReference type="NCBI Taxonomy" id="862114"/>
    <lineage>
        <taxon>Bacteria</taxon>
        <taxon>Bacillati</taxon>
        <taxon>Bacillota</taxon>
        <taxon>Bacilli</taxon>
        <taxon>Bacillales</taxon>
        <taxon>Paenibacillaceae</taxon>
        <taxon>Paenibacillus</taxon>
    </lineage>
</organism>
<proteinExistence type="predicted"/>
<feature type="transmembrane region" description="Helical" evidence="1">
    <location>
        <begin position="92"/>
        <end position="114"/>
    </location>
</feature>
<accession>A0A5D0CJ67</accession>
<gene>
    <name evidence="3" type="ORF">FRY98_26340</name>
</gene>
<evidence type="ECO:0000313" key="3">
    <source>
        <dbReference type="EMBL" id="TYA10113.1"/>
    </source>
</evidence>
<feature type="transmembrane region" description="Helical" evidence="1">
    <location>
        <begin position="65"/>
        <end position="85"/>
    </location>
</feature>
<keyword evidence="1" id="KW-0812">Transmembrane</keyword>
<feature type="transmembrane region" description="Helical" evidence="1">
    <location>
        <begin position="9"/>
        <end position="29"/>
    </location>
</feature>
<reference evidence="3 4" key="1">
    <citation type="submission" date="2019-08" db="EMBL/GenBank/DDBJ databases">
        <title>Genome sequencing of Paenibacillus faecis DSM 23593(T).</title>
        <authorList>
            <person name="Kook J.-K."/>
            <person name="Park S.-N."/>
            <person name="Lim Y.K."/>
        </authorList>
    </citation>
    <scope>NUCLEOTIDE SEQUENCE [LARGE SCALE GENOMIC DNA]</scope>
    <source>
        <strain evidence="3 4">DSM 23593</strain>
    </source>
</reference>